<dbReference type="SMART" id="SM00719">
    <property type="entry name" value="Plus3"/>
    <property type="match status" value="1"/>
</dbReference>
<evidence type="ECO:0000313" key="3">
    <source>
        <dbReference type="EMBL" id="PSK42293.1"/>
    </source>
</evidence>
<comment type="caution">
    <text evidence="3">The sequence shown here is derived from an EMBL/GenBank/DDBJ whole genome shotgun (WGS) entry which is preliminary data.</text>
</comment>
<gene>
    <name evidence="3" type="ORF">B9Z65_4207</name>
</gene>
<keyword evidence="4" id="KW-1185">Reference proteome</keyword>
<evidence type="ECO:0000313" key="4">
    <source>
        <dbReference type="Proteomes" id="UP000243723"/>
    </source>
</evidence>
<dbReference type="OrthoDB" id="166375at2759"/>
<reference evidence="3 4" key="1">
    <citation type="submission" date="2017-05" db="EMBL/GenBank/DDBJ databases">
        <title>Draft genome sequence of Elsinoe australis.</title>
        <authorList>
            <person name="Cheng Q."/>
        </authorList>
    </citation>
    <scope>NUCLEOTIDE SEQUENCE [LARGE SCALE GENOMIC DNA]</scope>
    <source>
        <strain evidence="3 4">NL1</strain>
    </source>
</reference>
<name>A0A2P7Z259_9PEZI</name>
<feature type="region of interest" description="Disordered" evidence="1">
    <location>
        <begin position="517"/>
        <end position="562"/>
    </location>
</feature>
<dbReference type="AlphaFoldDB" id="A0A2P7Z259"/>
<dbReference type="Proteomes" id="UP000243723">
    <property type="component" value="Unassembled WGS sequence"/>
</dbReference>
<sequence length="584" mass="65705">MSDSELDAELLALEGDESSAEEDNVPQSLPRQKTSESKKSGEKSPPRRGVAQKLKSRGRARRARRDESEEEDAFGDSEEESPPPPARLPSGSGDELEDEAPLYPIEGKFRSEADRSEIMAMTEIEREEILAERAAEAQRRAQDQQLKRLLQARRGDEEGRKRKADAADLDDGQRKSSRQKTKPLNKIEEYKRQRELKGAARARGEEGRRKERSPSGGDGYSDRDADGESEVEWDDGRRASPVRKDEPPPDLRDFERCRVGRSQFAKFCFYPNFDILIKNCYVRVNVGMESSGPRYRMCQIKKFNEGRPYVIDGPNGKKVFTNQYILASNGNNEKEYPFSACSDGRFTDSEFDEYTATLSGDGIRLPTKRQLAAKCDDERAMIEHQFTDADIQVKVDKARKMRKAFEDHQRDRLVRRRDDASSRGDEATVARINKELTQYDAGGPTTKNGSPVKKQDQQSRLAELNKANRKSNAEEIRKALVMEKEAKERRRAAAMKAEEERKKAEAEAAAANAGLKVPGDDLFGEGSDISRAGTPMNGTPKKGRSRAGTPMNALKEKKSYGQFTKKKMDDEVIASMDLGIDIDI</sequence>
<feature type="compositionally biased region" description="Basic and acidic residues" evidence="1">
    <location>
        <begin position="33"/>
        <end position="45"/>
    </location>
</feature>
<dbReference type="EMBL" id="NHZQ01000335">
    <property type="protein sequence ID" value="PSK42293.1"/>
    <property type="molecule type" value="Genomic_DNA"/>
</dbReference>
<proteinExistence type="predicted"/>
<dbReference type="PROSITE" id="PS51360">
    <property type="entry name" value="PLUS3"/>
    <property type="match status" value="1"/>
</dbReference>
<dbReference type="SUPFAM" id="SSF159042">
    <property type="entry name" value="Plus3-like"/>
    <property type="match status" value="1"/>
</dbReference>
<feature type="compositionally biased region" description="Basic residues" evidence="1">
    <location>
        <begin position="54"/>
        <end position="63"/>
    </location>
</feature>
<feature type="compositionally biased region" description="Acidic residues" evidence="1">
    <location>
        <begin position="1"/>
        <end position="24"/>
    </location>
</feature>
<accession>A0A2P7Z259</accession>
<feature type="compositionally biased region" description="Basic and acidic residues" evidence="1">
    <location>
        <begin position="185"/>
        <end position="213"/>
    </location>
</feature>
<dbReference type="GO" id="GO:0003677">
    <property type="term" value="F:DNA binding"/>
    <property type="evidence" value="ECO:0007669"/>
    <property type="project" value="InterPro"/>
</dbReference>
<dbReference type="Pfam" id="PF03126">
    <property type="entry name" value="Plus-3"/>
    <property type="match status" value="1"/>
</dbReference>
<dbReference type="STRING" id="40998.A0A2P7Z259"/>
<evidence type="ECO:0000256" key="1">
    <source>
        <dbReference type="SAM" id="MobiDB-lite"/>
    </source>
</evidence>
<feature type="compositionally biased region" description="Basic and acidic residues" evidence="1">
    <location>
        <begin position="234"/>
        <end position="254"/>
    </location>
</feature>
<feature type="compositionally biased region" description="Basic and acidic residues" evidence="1">
    <location>
        <begin position="153"/>
        <end position="174"/>
    </location>
</feature>
<feature type="compositionally biased region" description="Basic and acidic residues" evidence="1">
    <location>
        <begin position="107"/>
        <end position="116"/>
    </location>
</feature>
<feature type="region of interest" description="Disordered" evidence="1">
    <location>
        <begin position="134"/>
        <end position="254"/>
    </location>
</feature>
<feature type="compositionally biased region" description="Basic and acidic residues" evidence="1">
    <location>
        <begin position="134"/>
        <end position="146"/>
    </location>
</feature>
<dbReference type="FunFam" id="3.90.70.200:FF:000005">
    <property type="entry name" value="Related to Pol II transcription elongation factor"/>
    <property type="match status" value="1"/>
</dbReference>
<protein>
    <recommendedName>
        <fullName evidence="2">Plus3 domain-containing protein</fullName>
    </recommendedName>
</protein>
<evidence type="ECO:0000259" key="2">
    <source>
        <dbReference type="PROSITE" id="PS51360"/>
    </source>
</evidence>
<feature type="region of interest" description="Disordered" evidence="1">
    <location>
        <begin position="1"/>
        <end position="116"/>
    </location>
</feature>
<organism evidence="3 4">
    <name type="scientific">Elsinoe australis</name>
    <dbReference type="NCBI Taxonomy" id="40998"/>
    <lineage>
        <taxon>Eukaryota</taxon>
        <taxon>Fungi</taxon>
        <taxon>Dikarya</taxon>
        <taxon>Ascomycota</taxon>
        <taxon>Pezizomycotina</taxon>
        <taxon>Dothideomycetes</taxon>
        <taxon>Dothideomycetidae</taxon>
        <taxon>Myriangiales</taxon>
        <taxon>Elsinoaceae</taxon>
        <taxon>Elsinoe</taxon>
    </lineage>
</organism>
<feature type="region of interest" description="Disordered" evidence="1">
    <location>
        <begin position="435"/>
        <end position="471"/>
    </location>
</feature>
<feature type="domain" description="Plus3" evidence="2">
    <location>
        <begin position="248"/>
        <end position="383"/>
    </location>
</feature>
<dbReference type="Gene3D" id="3.90.70.200">
    <property type="entry name" value="Plus-3 domain"/>
    <property type="match status" value="1"/>
</dbReference>
<dbReference type="InterPro" id="IPR004343">
    <property type="entry name" value="Plus-3_dom"/>
</dbReference>
<dbReference type="InterPro" id="IPR036128">
    <property type="entry name" value="Plus3-like_sf"/>
</dbReference>
<feature type="compositionally biased region" description="Acidic residues" evidence="1">
    <location>
        <begin position="68"/>
        <end position="81"/>
    </location>
</feature>